<dbReference type="Proteomes" id="UP000241010">
    <property type="component" value="Unassembled WGS sequence"/>
</dbReference>
<dbReference type="Pfam" id="PF08448">
    <property type="entry name" value="PAS_4"/>
    <property type="match status" value="2"/>
</dbReference>
<dbReference type="InterPro" id="IPR001633">
    <property type="entry name" value="EAL_dom"/>
</dbReference>
<dbReference type="SMART" id="SM00086">
    <property type="entry name" value="PAC"/>
    <property type="match status" value="3"/>
</dbReference>
<dbReference type="InterPro" id="IPR001610">
    <property type="entry name" value="PAC"/>
</dbReference>
<evidence type="ECO:0000259" key="3">
    <source>
        <dbReference type="PROSITE" id="PS50112"/>
    </source>
</evidence>
<keyword evidence="2" id="KW-1133">Transmembrane helix</keyword>
<evidence type="ECO:0000256" key="2">
    <source>
        <dbReference type="SAM" id="Phobius"/>
    </source>
</evidence>
<dbReference type="SMART" id="SM00052">
    <property type="entry name" value="EAL"/>
    <property type="match status" value="1"/>
</dbReference>
<feature type="domain" description="PAC" evidence="4">
    <location>
        <begin position="188"/>
        <end position="240"/>
    </location>
</feature>
<dbReference type="InterPro" id="IPR043128">
    <property type="entry name" value="Rev_trsase/Diguanyl_cyclase"/>
</dbReference>
<dbReference type="AlphaFoldDB" id="A0A2T4JTF2"/>
<dbReference type="PROSITE" id="PS50112">
    <property type="entry name" value="PAS"/>
    <property type="match status" value="1"/>
</dbReference>
<dbReference type="CDD" id="cd01948">
    <property type="entry name" value="EAL"/>
    <property type="match status" value="1"/>
</dbReference>
<feature type="domain" description="EAL" evidence="5">
    <location>
        <begin position="786"/>
        <end position="1036"/>
    </location>
</feature>
<organism evidence="7 8">
    <name type="scientific">Cereibacter changlensis JA139</name>
    <dbReference type="NCBI Taxonomy" id="1188249"/>
    <lineage>
        <taxon>Bacteria</taxon>
        <taxon>Pseudomonadati</taxon>
        <taxon>Pseudomonadota</taxon>
        <taxon>Alphaproteobacteria</taxon>
        <taxon>Rhodobacterales</taxon>
        <taxon>Paracoccaceae</taxon>
        <taxon>Cereibacter</taxon>
    </lineage>
</organism>
<feature type="transmembrane region" description="Helical" evidence="2">
    <location>
        <begin position="46"/>
        <end position="70"/>
    </location>
</feature>
<proteinExistence type="predicted"/>
<feature type="domain" description="PAC" evidence="4">
    <location>
        <begin position="314"/>
        <end position="366"/>
    </location>
</feature>
<dbReference type="Gene3D" id="3.30.70.270">
    <property type="match status" value="1"/>
</dbReference>
<name>A0A2T4JTF2_9RHOB</name>
<dbReference type="Gene3D" id="3.20.20.450">
    <property type="entry name" value="EAL domain"/>
    <property type="match status" value="1"/>
</dbReference>
<evidence type="ECO:0000256" key="1">
    <source>
        <dbReference type="ARBA" id="ARBA00051114"/>
    </source>
</evidence>
<dbReference type="PROSITE" id="PS50883">
    <property type="entry name" value="EAL"/>
    <property type="match status" value="1"/>
</dbReference>
<evidence type="ECO:0000259" key="5">
    <source>
        <dbReference type="PROSITE" id="PS50883"/>
    </source>
</evidence>
<dbReference type="FunFam" id="3.30.70.270:FF:000001">
    <property type="entry name" value="Diguanylate cyclase domain protein"/>
    <property type="match status" value="1"/>
</dbReference>
<dbReference type="CDD" id="cd00130">
    <property type="entry name" value="PAS"/>
    <property type="match status" value="4"/>
</dbReference>
<dbReference type="SUPFAM" id="SSF141868">
    <property type="entry name" value="EAL domain-like"/>
    <property type="match status" value="1"/>
</dbReference>
<keyword evidence="2" id="KW-0812">Transmembrane</keyword>
<feature type="domain" description="PAC" evidence="4">
    <location>
        <begin position="440"/>
        <end position="492"/>
    </location>
</feature>
<dbReference type="NCBIfam" id="TIGR00254">
    <property type="entry name" value="GGDEF"/>
    <property type="match status" value="1"/>
</dbReference>
<dbReference type="FunFam" id="3.20.20.450:FF:000001">
    <property type="entry name" value="Cyclic di-GMP phosphodiesterase yahA"/>
    <property type="match status" value="1"/>
</dbReference>
<evidence type="ECO:0000259" key="6">
    <source>
        <dbReference type="PROSITE" id="PS50887"/>
    </source>
</evidence>
<dbReference type="SMART" id="SM00091">
    <property type="entry name" value="PAS"/>
    <property type="match status" value="4"/>
</dbReference>
<dbReference type="InterPro" id="IPR000700">
    <property type="entry name" value="PAS-assoc_C"/>
</dbReference>
<evidence type="ECO:0000313" key="8">
    <source>
        <dbReference type="Proteomes" id="UP000241010"/>
    </source>
</evidence>
<comment type="caution">
    <text evidence="7">The sequence shown here is derived from an EMBL/GenBank/DDBJ whole genome shotgun (WGS) entry which is preliminary data.</text>
</comment>
<dbReference type="PANTHER" id="PTHR44757">
    <property type="entry name" value="DIGUANYLATE CYCLASE DGCP"/>
    <property type="match status" value="1"/>
</dbReference>
<keyword evidence="8" id="KW-1185">Reference proteome</keyword>
<reference evidence="7 8" key="1">
    <citation type="submission" date="2018-03" db="EMBL/GenBank/DDBJ databases">
        <title>Cereibacter changlensis.</title>
        <authorList>
            <person name="Meyer T.E."/>
            <person name="Miller S."/>
            <person name="Lodha T."/>
            <person name="Gandham S."/>
            <person name="Chintalapati S."/>
            <person name="Chintalapati V.R."/>
        </authorList>
    </citation>
    <scope>NUCLEOTIDE SEQUENCE [LARGE SCALE GENOMIC DNA]</scope>
    <source>
        <strain evidence="7 8">JA139</strain>
    </source>
</reference>
<sequence>MSSAFRPSLVQPGLVPGLKAKSLMRVLVMTVLPALRVAGRRQAVAVAVLLTALIFIAAGVAIGLVLPLVLGEPVGPAAVVAGLVALAITAPLGWLLVFTLARVERQRQGLARREDLWRAITRFAKVGYWEFDVSTGAISLSGNVHVALGDPEHKLQLTLPKLLEMLHPEDRDGLTAALANVLAGGGGEQMEFRLEGLDGLEKTFWATGAAVASSGKQVTRISGACQDITERKALEAALRESDAHYRYAVELSPLIAWTEGPDGEGIDLDAGWLALTGMTQAEASDGGWVRSLHPEDAERTVAAWDHCLATGEPYDVIHRLRVADGSYHWVRTRAQARLDEHGEVIRWYGTVEDIHERLSAENALRESEAFARSILDSSTNCVEVIDLEGRLQFMNRPGLAMMGIEDFSREQGRPWVELWPEPARAEVQRAMDVARGGGAAGFTAACATLQGTPRWWEVSLTPIPDAEGRPLRLLSTARDVTEAKMAQDALDESRRVVEESARRLATVLESTTDSVIILDADWRIGFLNARAAEMMSLGDDVIGQDFWTALPGDCTFEARVRDATARMEVVQFEELHNELGIWLEMHVFPSVDGVSIFFRDVSRRREAQDQLLYLSRHDHLTGLPNRSMLREQLDEALQQATERSQAALLFLDLDEFKSVNDTWGHPTGDRLLVEAAARLRAVAHDGDRVARLGGDEFAVVQTGLQCREEAEEMALRLIAALSEPYCIDGRTVVVGVSIGIAMAADATARADHIIKEADVALYRAKDEGRGICRYYEPGMDSLVQGKQLLRADLRKALGRGELSLAFQPLMNFATGRVGAMEALLRWTHPQHGPISPDEFIPLAEETGVIVPLGAWVLHEACLAAATWPEEITVSVNLSPVQFRRHGLVEAVEASLKASGLEASRLQLEVTETVLMQNVADELEVLHALRRLGVRIAMDDFGTGYSSLSYLRTFPFDNIKIDRSFIADMSRNAQTNAIVRAVVELGQSLGVTTTAEGVENRQQMQELRAMGCHAGQGFLFSPPVPGSEVLALIERLGTEGCAAA</sequence>
<protein>
    <submittedName>
        <fullName evidence="7">GGDEF domain-containing protein</fullName>
    </submittedName>
</protein>
<dbReference type="InterPro" id="IPR000160">
    <property type="entry name" value="GGDEF_dom"/>
</dbReference>
<dbReference type="InterPro" id="IPR000014">
    <property type="entry name" value="PAS"/>
</dbReference>
<dbReference type="InterPro" id="IPR035919">
    <property type="entry name" value="EAL_sf"/>
</dbReference>
<dbReference type="InterPro" id="IPR013655">
    <property type="entry name" value="PAS_fold_3"/>
</dbReference>
<dbReference type="NCBIfam" id="TIGR00229">
    <property type="entry name" value="sensory_box"/>
    <property type="match status" value="3"/>
</dbReference>
<dbReference type="PROSITE" id="PS50113">
    <property type="entry name" value="PAC"/>
    <property type="match status" value="3"/>
</dbReference>
<dbReference type="CDD" id="cd01949">
    <property type="entry name" value="GGDEF"/>
    <property type="match status" value="1"/>
</dbReference>
<dbReference type="EMBL" id="PZKG01000063">
    <property type="protein sequence ID" value="PTE21164.1"/>
    <property type="molecule type" value="Genomic_DNA"/>
</dbReference>
<evidence type="ECO:0000259" key="4">
    <source>
        <dbReference type="PROSITE" id="PS50113"/>
    </source>
</evidence>
<feature type="domain" description="PAS" evidence="3">
    <location>
        <begin position="500"/>
        <end position="537"/>
    </location>
</feature>
<dbReference type="FunFam" id="3.30.450.20:FF:000099">
    <property type="entry name" value="Sensory box sensor histidine kinase"/>
    <property type="match status" value="1"/>
</dbReference>
<dbReference type="PANTHER" id="PTHR44757:SF2">
    <property type="entry name" value="BIOFILM ARCHITECTURE MAINTENANCE PROTEIN MBAA"/>
    <property type="match status" value="1"/>
</dbReference>
<keyword evidence="2" id="KW-0472">Membrane</keyword>
<dbReference type="OrthoDB" id="9814202at2"/>
<comment type="catalytic activity">
    <reaction evidence="1">
        <text>3',3'-c-di-GMP + H2O = 5'-phosphoguanylyl(3'-&gt;5')guanosine + H(+)</text>
        <dbReference type="Rhea" id="RHEA:24902"/>
        <dbReference type="ChEBI" id="CHEBI:15377"/>
        <dbReference type="ChEBI" id="CHEBI:15378"/>
        <dbReference type="ChEBI" id="CHEBI:58754"/>
        <dbReference type="ChEBI" id="CHEBI:58805"/>
        <dbReference type="EC" id="3.1.4.52"/>
    </reaction>
    <physiologicalReaction direction="left-to-right" evidence="1">
        <dbReference type="Rhea" id="RHEA:24903"/>
    </physiologicalReaction>
</comment>
<dbReference type="SUPFAM" id="SSF55785">
    <property type="entry name" value="PYP-like sensor domain (PAS domain)"/>
    <property type="match status" value="4"/>
</dbReference>
<dbReference type="GO" id="GO:0071732">
    <property type="term" value="P:cellular response to nitric oxide"/>
    <property type="evidence" value="ECO:0007669"/>
    <property type="project" value="UniProtKB-ARBA"/>
</dbReference>
<dbReference type="Pfam" id="PF08447">
    <property type="entry name" value="PAS_3"/>
    <property type="match status" value="2"/>
</dbReference>
<dbReference type="InterPro" id="IPR013656">
    <property type="entry name" value="PAS_4"/>
</dbReference>
<dbReference type="SMART" id="SM00267">
    <property type="entry name" value="GGDEF"/>
    <property type="match status" value="1"/>
</dbReference>
<gene>
    <name evidence="7" type="ORF">C5F48_13715</name>
</gene>
<evidence type="ECO:0000313" key="7">
    <source>
        <dbReference type="EMBL" id="PTE21164.1"/>
    </source>
</evidence>
<dbReference type="Pfam" id="PF00563">
    <property type="entry name" value="EAL"/>
    <property type="match status" value="1"/>
</dbReference>
<dbReference type="PROSITE" id="PS50887">
    <property type="entry name" value="GGDEF"/>
    <property type="match status" value="1"/>
</dbReference>
<feature type="domain" description="GGDEF" evidence="6">
    <location>
        <begin position="644"/>
        <end position="777"/>
    </location>
</feature>
<dbReference type="Pfam" id="PF00990">
    <property type="entry name" value="GGDEF"/>
    <property type="match status" value="1"/>
</dbReference>
<accession>A0A2T4JTF2</accession>
<dbReference type="GO" id="GO:0071111">
    <property type="term" value="F:cyclic-guanylate-specific phosphodiesterase activity"/>
    <property type="evidence" value="ECO:0007669"/>
    <property type="project" value="UniProtKB-EC"/>
</dbReference>
<dbReference type="InterPro" id="IPR052155">
    <property type="entry name" value="Biofilm_reg_signaling"/>
</dbReference>
<dbReference type="Gene3D" id="3.30.450.20">
    <property type="entry name" value="PAS domain"/>
    <property type="match status" value="4"/>
</dbReference>
<feature type="transmembrane region" description="Helical" evidence="2">
    <location>
        <begin position="76"/>
        <end position="103"/>
    </location>
</feature>
<dbReference type="InterPro" id="IPR035965">
    <property type="entry name" value="PAS-like_dom_sf"/>
</dbReference>
<dbReference type="InterPro" id="IPR029787">
    <property type="entry name" value="Nucleotide_cyclase"/>
</dbReference>
<dbReference type="SUPFAM" id="SSF55073">
    <property type="entry name" value="Nucleotide cyclase"/>
    <property type="match status" value="1"/>
</dbReference>